<comment type="caution">
    <text evidence="1">The sequence shown here is derived from an EMBL/GenBank/DDBJ whole genome shotgun (WGS) entry which is preliminary data.</text>
</comment>
<gene>
    <name evidence="1" type="ORF">EYF80_021017</name>
</gene>
<evidence type="ECO:0000313" key="2">
    <source>
        <dbReference type="Proteomes" id="UP000314294"/>
    </source>
</evidence>
<organism evidence="1 2">
    <name type="scientific">Liparis tanakae</name>
    <name type="common">Tanaka's snailfish</name>
    <dbReference type="NCBI Taxonomy" id="230148"/>
    <lineage>
        <taxon>Eukaryota</taxon>
        <taxon>Metazoa</taxon>
        <taxon>Chordata</taxon>
        <taxon>Craniata</taxon>
        <taxon>Vertebrata</taxon>
        <taxon>Euteleostomi</taxon>
        <taxon>Actinopterygii</taxon>
        <taxon>Neopterygii</taxon>
        <taxon>Teleostei</taxon>
        <taxon>Neoteleostei</taxon>
        <taxon>Acanthomorphata</taxon>
        <taxon>Eupercaria</taxon>
        <taxon>Perciformes</taxon>
        <taxon>Cottioidei</taxon>
        <taxon>Cottales</taxon>
        <taxon>Liparidae</taxon>
        <taxon>Liparis</taxon>
    </lineage>
</organism>
<proteinExistence type="predicted"/>
<evidence type="ECO:0000313" key="1">
    <source>
        <dbReference type="EMBL" id="TNN68829.1"/>
    </source>
</evidence>
<keyword evidence="2" id="KW-1185">Reference proteome</keyword>
<dbReference type="EMBL" id="SRLO01000184">
    <property type="protein sequence ID" value="TNN68829.1"/>
    <property type="molecule type" value="Genomic_DNA"/>
</dbReference>
<name>A0A4Z2HSQ5_9TELE</name>
<dbReference type="Proteomes" id="UP000314294">
    <property type="component" value="Unassembled WGS sequence"/>
</dbReference>
<sequence length="87" mass="10035">MSMELNIVSRSSSSMSDISVSLSKWWPPSTPSCCERHSCSPSDLAWGRNTKWSWRRSLDSVRSRSTVSERRLLCSSFIFSLCRAWRD</sequence>
<dbReference type="AlphaFoldDB" id="A0A4Z2HSQ5"/>
<reference evidence="1 2" key="1">
    <citation type="submission" date="2019-03" db="EMBL/GenBank/DDBJ databases">
        <title>First draft genome of Liparis tanakae, snailfish: a comprehensive survey of snailfish specific genes.</title>
        <authorList>
            <person name="Kim W."/>
            <person name="Song I."/>
            <person name="Jeong J.-H."/>
            <person name="Kim D."/>
            <person name="Kim S."/>
            <person name="Ryu S."/>
            <person name="Song J.Y."/>
            <person name="Lee S.K."/>
        </authorList>
    </citation>
    <scope>NUCLEOTIDE SEQUENCE [LARGE SCALE GENOMIC DNA]</scope>
    <source>
        <tissue evidence="1">Muscle</tissue>
    </source>
</reference>
<accession>A0A4Z2HSQ5</accession>
<protein>
    <submittedName>
        <fullName evidence="1">Uncharacterized protein</fullName>
    </submittedName>
</protein>